<feature type="transmembrane region" description="Helical" evidence="8">
    <location>
        <begin position="158"/>
        <end position="179"/>
    </location>
</feature>
<keyword evidence="4" id="KW-1003">Cell membrane</keyword>
<dbReference type="RefSeq" id="WP_085792531.1">
    <property type="nucleotide sequence ID" value="NZ_FWFK01000005.1"/>
</dbReference>
<feature type="transmembrane region" description="Helical" evidence="8">
    <location>
        <begin position="77"/>
        <end position="94"/>
    </location>
</feature>
<proteinExistence type="inferred from homology"/>
<evidence type="ECO:0000259" key="9">
    <source>
        <dbReference type="Pfam" id="PF01061"/>
    </source>
</evidence>
<dbReference type="Proteomes" id="UP000193570">
    <property type="component" value="Unassembled WGS sequence"/>
</dbReference>
<protein>
    <submittedName>
        <fullName evidence="10">Polysialic acid transport protein KpsM</fullName>
    </submittedName>
</protein>
<comment type="subcellular location">
    <subcellularLocation>
        <location evidence="1">Cell inner membrane</location>
        <topology evidence="1">Multi-pass membrane protein</topology>
    </subcellularLocation>
</comment>
<keyword evidence="3" id="KW-0813">Transport</keyword>
<feature type="domain" description="ABC-2 type transporter transmembrane" evidence="9">
    <location>
        <begin position="27"/>
        <end position="231"/>
    </location>
</feature>
<evidence type="ECO:0000256" key="6">
    <source>
        <dbReference type="ARBA" id="ARBA00022989"/>
    </source>
</evidence>
<dbReference type="PRINTS" id="PR00164">
    <property type="entry name" value="ABC2TRNSPORT"/>
</dbReference>
<accession>A0A1X6ZNK6</accession>
<organism evidence="10 11">
    <name type="scientific">Roseivivax jejudonensis</name>
    <dbReference type="NCBI Taxonomy" id="1529041"/>
    <lineage>
        <taxon>Bacteria</taxon>
        <taxon>Pseudomonadati</taxon>
        <taxon>Pseudomonadota</taxon>
        <taxon>Alphaproteobacteria</taxon>
        <taxon>Rhodobacterales</taxon>
        <taxon>Roseobacteraceae</taxon>
        <taxon>Roseivivax</taxon>
    </lineage>
</organism>
<feature type="transmembrane region" description="Helical" evidence="8">
    <location>
        <begin position="124"/>
        <end position="146"/>
    </location>
</feature>
<dbReference type="AlphaFoldDB" id="A0A1X6ZNK6"/>
<dbReference type="PANTHER" id="PTHR30413">
    <property type="entry name" value="INNER MEMBRANE TRANSPORT PERMEASE"/>
    <property type="match status" value="1"/>
</dbReference>
<feature type="transmembrane region" description="Helical" evidence="8">
    <location>
        <begin position="45"/>
        <end position="65"/>
    </location>
</feature>
<comment type="similarity">
    <text evidence="2">Belongs to the ABC-2 integral membrane protein family.</text>
</comment>
<dbReference type="EMBL" id="FWFK01000005">
    <property type="protein sequence ID" value="SLN56809.1"/>
    <property type="molecule type" value="Genomic_DNA"/>
</dbReference>
<feature type="transmembrane region" description="Helical" evidence="8">
    <location>
        <begin position="245"/>
        <end position="262"/>
    </location>
</feature>
<dbReference type="GO" id="GO:0015920">
    <property type="term" value="P:lipopolysaccharide transport"/>
    <property type="evidence" value="ECO:0007669"/>
    <property type="project" value="TreeGrafter"/>
</dbReference>
<keyword evidence="5 8" id="KW-0812">Transmembrane</keyword>
<reference evidence="10 11" key="1">
    <citation type="submission" date="2017-03" db="EMBL/GenBank/DDBJ databases">
        <authorList>
            <person name="Afonso C.L."/>
            <person name="Miller P.J."/>
            <person name="Scott M.A."/>
            <person name="Spackman E."/>
            <person name="Goraichik I."/>
            <person name="Dimitrov K.M."/>
            <person name="Suarez D.L."/>
            <person name="Swayne D.E."/>
        </authorList>
    </citation>
    <scope>NUCLEOTIDE SEQUENCE [LARGE SCALE GENOMIC DNA]</scope>
    <source>
        <strain evidence="10 11">CECT 8625</strain>
    </source>
</reference>
<evidence type="ECO:0000313" key="11">
    <source>
        <dbReference type="Proteomes" id="UP000193570"/>
    </source>
</evidence>
<dbReference type="InterPro" id="IPR013525">
    <property type="entry name" value="ABC2_TM"/>
</dbReference>
<dbReference type="Pfam" id="PF01061">
    <property type="entry name" value="ABC2_membrane"/>
    <property type="match status" value="1"/>
</dbReference>
<evidence type="ECO:0000256" key="2">
    <source>
        <dbReference type="ARBA" id="ARBA00007783"/>
    </source>
</evidence>
<sequence length="272" mass="30593">MSDVSLPPLPRDRARPPARRFATGRVIAALMLREMSTTYGRSPMGYLWAILEPVAGIGLLTLVFATGFRSPAIGTNFAIFFASGVLPFFAYMDLQNKIAMAQRFSKPLLAYPGVTFMDTIIARAILNAITQTLIGICLFTGIIVLYDLDMILDVPDMAMSYAMAFALGISVGTLNSYFLTIYPIWERVWAILNRPLFLISCIIFLYDQIPMPYRDWLWWNPIVHIVGVSRDGVYATYDASYVSKLYVFAICAVCFAVGLVLLRRYNRDMINI</sequence>
<dbReference type="InterPro" id="IPR000412">
    <property type="entry name" value="ABC_2_transport"/>
</dbReference>
<gene>
    <name evidence="10" type="primary">kpsM</name>
    <name evidence="10" type="ORF">ROJ8625_02837</name>
</gene>
<dbReference type="GO" id="GO:0043190">
    <property type="term" value="C:ATP-binding cassette (ABC) transporter complex"/>
    <property type="evidence" value="ECO:0007669"/>
    <property type="project" value="InterPro"/>
</dbReference>
<keyword evidence="11" id="KW-1185">Reference proteome</keyword>
<evidence type="ECO:0000256" key="8">
    <source>
        <dbReference type="SAM" id="Phobius"/>
    </source>
</evidence>
<name>A0A1X6ZNK6_9RHOB</name>
<feature type="transmembrane region" description="Helical" evidence="8">
    <location>
        <begin position="191"/>
        <end position="209"/>
    </location>
</feature>
<keyword evidence="6 8" id="KW-1133">Transmembrane helix</keyword>
<dbReference type="PANTHER" id="PTHR30413:SF8">
    <property type="entry name" value="TRANSPORT PERMEASE PROTEIN"/>
    <property type="match status" value="1"/>
</dbReference>
<keyword evidence="7 8" id="KW-0472">Membrane</keyword>
<evidence type="ECO:0000256" key="5">
    <source>
        <dbReference type="ARBA" id="ARBA00022692"/>
    </source>
</evidence>
<dbReference type="OrthoDB" id="8479094at2"/>
<evidence type="ECO:0000256" key="4">
    <source>
        <dbReference type="ARBA" id="ARBA00022475"/>
    </source>
</evidence>
<dbReference type="GO" id="GO:0140359">
    <property type="term" value="F:ABC-type transporter activity"/>
    <property type="evidence" value="ECO:0007669"/>
    <property type="project" value="InterPro"/>
</dbReference>
<evidence type="ECO:0000256" key="7">
    <source>
        <dbReference type="ARBA" id="ARBA00023136"/>
    </source>
</evidence>
<evidence type="ECO:0000256" key="1">
    <source>
        <dbReference type="ARBA" id="ARBA00004429"/>
    </source>
</evidence>
<evidence type="ECO:0000313" key="10">
    <source>
        <dbReference type="EMBL" id="SLN56809.1"/>
    </source>
</evidence>
<evidence type="ECO:0000256" key="3">
    <source>
        <dbReference type="ARBA" id="ARBA00022448"/>
    </source>
</evidence>